<dbReference type="EMBL" id="MAXD01000006">
    <property type="protein sequence ID" value="OFA34585.1"/>
    <property type="molecule type" value="Genomic_DNA"/>
</dbReference>
<proteinExistence type="predicted"/>
<sequence>MKVLAHVILHQLLFAVWLLAMWVLYCTPACTHPIEHLIAAPLAVLIPTAVIMRRLCSDPRFARWLDEQRQ</sequence>
<gene>
    <name evidence="2" type="ORF">BBK15_07260</name>
</gene>
<protein>
    <submittedName>
        <fullName evidence="2">Uncharacterized protein</fullName>
    </submittedName>
</protein>
<feature type="transmembrane region" description="Helical" evidence="1">
    <location>
        <begin position="7"/>
        <end position="25"/>
    </location>
</feature>
<dbReference type="RefSeq" id="WP_070122802.1">
    <property type="nucleotide sequence ID" value="NZ_MAXD01000006.1"/>
</dbReference>
<feature type="transmembrane region" description="Helical" evidence="1">
    <location>
        <begin position="37"/>
        <end position="56"/>
    </location>
</feature>
<dbReference type="OrthoDB" id="3234900at2"/>
<evidence type="ECO:0000313" key="2">
    <source>
        <dbReference type="EMBL" id="OFA34585.1"/>
    </source>
</evidence>
<keyword evidence="1" id="KW-1133">Transmembrane helix</keyword>
<reference evidence="2 3" key="1">
    <citation type="submission" date="2016-07" db="EMBL/GenBank/DDBJ databases">
        <title>Draft Genome Sequence of Bifidobacterium adolescentis strain Km 4.</title>
        <authorList>
            <person name="Danilenko V.N."/>
        </authorList>
    </citation>
    <scope>NUCLEOTIDE SEQUENCE [LARGE SCALE GENOMIC DNA]</scope>
    <source>
        <strain evidence="2 3">Km 4</strain>
    </source>
</reference>
<evidence type="ECO:0000313" key="3">
    <source>
        <dbReference type="Proteomes" id="UP000175684"/>
    </source>
</evidence>
<accession>A0A1E7XZ36</accession>
<comment type="caution">
    <text evidence="2">The sequence shown here is derived from an EMBL/GenBank/DDBJ whole genome shotgun (WGS) entry which is preliminary data.</text>
</comment>
<dbReference type="Proteomes" id="UP000175684">
    <property type="component" value="Unassembled WGS sequence"/>
</dbReference>
<evidence type="ECO:0000256" key="1">
    <source>
        <dbReference type="SAM" id="Phobius"/>
    </source>
</evidence>
<keyword evidence="1" id="KW-0812">Transmembrane</keyword>
<keyword evidence="1" id="KW-0472">Membrane</keyword>
<dbReference type="AlphaFoldDB" id="A0A1E7XZ36"/>
<name>A0A1E7XZ36_BIFAD</name>
<organism evidence="2 3">
    <name type="scientific">Bifidobacterium adolescentis</name>
    <dbReference type="NCBI Taxonomy" id="1680"/>
    <lineage>
        <taxon>Bacteria</taxon>
        <taxon>Bacillati</taxon>
        <taxon>Actinomycetota</taxon>
        <taxon>Actinomycetes</taxon>
        <taxon>Bifidobacteriales</taxon>
        <taxon>Bifidobacteriaceae</taxon>
        <taxon>Bifidobacterium</taxon>
    </lineage>
</organism>